<proteinExistence type="predicted"/>
<evidence type="ECO:0000313" key="2">
    <source>
        <dbReference type="Proteomes" id="UP000324222"/>
    </source>
</evidence>
<comment type="caution">
    <text evidence="1">The sequence shown here is derived from an EMBL/GenBank/DDBJ whole genome shotgun (WGS) entry which is preliminary data.</text>
</comment>
<sequence>MDIQKFFKKKYHLQTNCDTLKGKHIDAFATELYEKTKALCHIHNIPEPKCQDKEQTDEK</sequence>
<dbReference type="AlphaFoldDB" id="A0A5B7GTT3"/>
<accession>A0A5B7GTT3</accession>
<gene>
    <name evidence="1" type="ORF">E2C01_057742</name>
</gene>
<dbReference type="EMBL" id="VSRR010021076">
    <property type="protein sequence ID" value="MPC63641.1"/>
    <property type="molecule type" value="Genomic_DNA"/>
</dbReference>
<dbReference type="Proteomes" id="UP000324222">
    <property type="component" value="Unassembled WGS sequence"/>
</dbReference>
<keyword evidence="2" id="KW-1185">Reference proteome</keyword>
<protein>
    <submittedName>
        <fullName evidence="1">Uncharacterized protein</fullName>
    </submittedName>
</protein>
<evidence type="ECO:0000313" key="1">
    <source>
        <dbReference type="EMBL" id="MPC63641.1"/>
    </source>
</evidence>
<name>A0A5B7GTT3_PORTR</name>
<organism evidence="1 2">
    <name type="scientific">Portunus trituberculatus</name>
    <name type="common">Swimming crab</name>
    <name type="synonym">Neptunus trituberculatus</name>
    <dbReference type="NCBI Taxonomy" id="210409"/>
    <lineage>
        <taxon>Eukaryota</taxon>
        <taxon>Metazoa</taxon>
        <taxon>Ecdysozoa</taxon>
        <taxon>Arthropoda</taxon>
        <taxon>Crustacea</taxon>
        <taxon>Multicrustacea</taxon>
        <taxon>Malacostraca</taxon>
        <taxon>Eumalacostraca</taxon>
        <taxon>Eucarida</taxon>
        <taxon>Decapoda</taxon>
        <taxon>Pleocyemata</taxon>
        <taxon>Brachyura</taxon>
        <taxon>Eubrachyura</taxon>
        <taxon>Portunoidea</taxon>
        <taxon>Portunidae</taxon>
        <taxon>Portuninae</taxon>
        <taxon>Portunus</taxon>
    </lineage>
</organism>
<reference evidence="1 2" key="1">
    <citation type="submission" date="2019-05" db="EMBL/GenBank/DDBJ databases">
        <title>Another draft genome of Portunus trituberculatus and its Hox gene families provides insights of decapod evolution.</title>
        <authorList>
            <person name="Jeong J.-H."/>
            <person name="Song I."/>
            <person name="Kim S."/>
            <person name="Choi T."/>
            <person name="Kim D."/>
            <person name="Ryu S."/>
            <person name="Kim W."/>
        </authorList>
    </citation>
    <scope>NUCLEOTIDE SEQUENCE [LARGE SCALE GENOMIC DNA]</scope>
    <source>
        <tissue evidence="1">Muscle</tissue>
    </source>
</reference>